<dbReference type="InterPro" id="IPR027417">
    <property type="entry name" value="P-loop_NTPase"/>
</dbReference>
<keyword evidence="3 12" id="KW-0378">Hydrolase</keyword>
<feature type="region of interest" description="Disordered" evidence="9">
    <location>
        <begin position="1"/>
        <end position="33"/>
    </location>
</feature>
<dbReference type="InterPro" id="IPR045562">
    <property type="entry name" value="RecG_dom3_C"/>
</dbReference>
<keyword evidence="7" id="KW-0234">DNA repair</keyword>
<dbReference type="PROSITE" id="PS51192">
    <property type="entry name" value="HELICASE_ATP_BIND_1"/>
    <property type="match status" value="1"/>
</dbReference>
<feature type="compositionally biased region" description="Low complexity" evidence="9">
    <location>
        <begin position="1"/>
        <end position="14"/>
    </location>
</feature>
<dbReference type="PROSITE" id="PS51194">
    <property type="entry name" value="HELICASE_CTER"/>
    <property type="match status" value="1"/>
</dbReference>
<keyword evidence="1" id="KW-0547">Nucleotide-binding</keyword>
<evidence type="ECO:0000256" key="8">
    <source>
        <dbReference type="ARBA" id="ARBA00049819"/>
    </source>
</evidence>
<dbReference type="Pfam" id="PF17191">
    <property type="entry name" value="RecG_wedge"/>
    <property type="match status" value="1"/>
</dbReference>
<reference evidence="12" key="1">
    <citation type="submission" date="2020-11" db="EMBL/GenBank/DDBJ databases">
        <title>Sequencing the genomes of 1000 actinobacteria strains.</title>
        <authorList>
            <person name="Klenk H.-P."/>
        </authorList>
    </citation>
    <scope>NUCLEOTIDE SEQUENCE</scope>
    <source>
        <strain evidence="12">DSM 26152</strain>
    </source>
</reference>
<dbReference type="InterPro" id="IPR012340">
    <property type="entry name" value="NA-bd_OB-fold"/>
</dbReference>
<feature type="domain" description="Helicase C-terminal" evidence="11">
    <location>
        <begin position="546"/>
        <end position="704"/>
    </location>
</feature>
<evidence type="ECO:0000313" key="13">
    <source>
        <dbReference type="Proteomes" id="UP000625033"/>
    </source>
</evidence>
<name>A0A931D7J6_9MICC</name>
<evidence type="ECO:0000256" key="9">
    <source>
        <dbReference type="SAM" id="MobiDB-lite"/>
    </source>
</evidence>
<organism evidence="12 13">
    <name type="scientific">Zhihengliuella flava</name>
    <dbReference type="NCBI Taxonomy" id="1285193"/>
    <lineage>
        <taxon>Bacteria</taxon>
        <taxon>Bacillati</taxon>
        <taxon>Actinomycetota</taxon>
        <taxon>Actinomycetes</taxon>
        <taxon>Micrococcales</taxon>
        <taxon>Micrococcaceae</taxon>
        <taxon>Zhihengliuella</taxon>
    </lineage>
</organism>
<dbReference type="SUPFAM" id="SSF52540">
    <property type="entry name" value="P-loop containing nucleoside triphosphate hydrolases"/>
    <property type="match status" value="2"/>
</dbReference>
<evidence type="ECO:0000259" key="11">
    <source>
        <dbReference type="PROSITE" id="PS51194"/>
    </source>
</evidence>
<keyword evidence="4 12" id="KW-0347">Helicase</keyword>
<dbReference type="Pfam" id="PF00270">
    <property type="entry name" value="DEAD"/>
    <property type="match status" value="2"/>
</dbReference>
<dbReference type="PANTHER" id="PTHR47964">
    <property type="entry name" value="ATP-DEPENDENT DNA HELICASE HOMOLOG RECG, CHLOROPLASTIC"/>
    <property type="match status" value="1"/>
</dbReference>
<sequence length="771" mass="83368">MTDAVDAAARAGLATPVAGTGEQQPFGRPQHTPLESLLSATHSAKLRDELGVETVEDLLDTYPRRYAERGEMVDIASAEPGQDVTLIGYVTRVSSQYMRSGRRGKIYKVDFGDQPNEPTSTIEVVFFNDRSFEQPGRFIGRRMAVFGTVKDFKGQRSLSHPSYEMIDETDETGDAGAAVDTRPLPIYPATKKLSSNVVRQCVARVLDSGFHRRLADPLPESVREAERLIGLEEAYRRIHRPDEVREVDAARRRLAFQEAFLLQTVLATRRAARQAEPATPRPARANGALNAFDAALPFKLTSGQRETGERIADELAQPHPMNRLLQGEVGSGKTLVALRAMLQVIDAGGQTALIAPTEVLAEQHLRSILEALGPLASGPVGAPSRDADDLLDGEGMLGSAGTDVSGGPRVRVELLTGSMPTKRKKQVLLDLAAGTVDLIIGTHALVQDKVSIAELGLLVVDEQHRFGVEQRDALRTRADIPPHVLVMTATPIPRTIAMTTFGDLAVSTLTELPAGRQPIATHLVCLESHPTWAARIWARIREEVDAGRQAFVVCPLIADSSGQGTGGAPMTSVESTYAYLAQQPALAGLRLEPLHGGMPSEDKDAVMVAFSRGEIDVLISTTVIEVGVNVPNATVMVVLDADRFGVAQLHQLRGRIGRGSEAGTCLLVTQLPEQHPSVERLQAVAQTTDGLALSEYDVETRKEGDVLGSTQSGGTSSLRLVKVTRDGELIARARKQAFELVAADRQLAEHAPLRAALARLDDDRREYLERA</sequence>
<dbReference type="PANTHER" id="PTHR47964:SF1">
    <property type="entry name" value="ATP-DEPENDENT DNA HELICASE HOMOLOG RECG, CHLOROPLASTIC"/>
    <property type="match status" value="1"/>
</dbReference>
<evidence type="ECO:0000313" key="12">
    <source>
        <dbReference type="EMBL" id="MBG6083532.1"/>
    </source>
</evidence>
<keyword evidence="5" id="KW-0067">ATP-binding</keyword>
<evidence type="ECO:0000256" key="3">
    <source>
        <dbReference type="ARBA" id="ARBA00022801"/>
    </source>
</evidence>
<evidence type="ECO:0000256" key="2">
    <source>
        <dbReference type="ARBA" id="ARBA00022763"/>
    </source>
</evidence>
<protein>
    <recommendedName>
        <fullName evidence="8">Probable DNA 3'-5' helicase RecG</fullName>
    </recommendedName>
</protein>
<dbReference type="AlphaFoldDB" id="A0A931D7J6"/>
<comment type="caution">
    <text evidence="12">The sequence shown here is derived from an EMBL/GenBank/DDBJ whole genome shotgun (WGS) entry which is preliminary data.</text>
</comment>
<dbReference type="InterPro" id="IPR033454">
    <property type="entry name" value="RecG_wedge"/>
</dbReference>
<gene>
    <name evidence="12" type="ORF">IW252_000299</name>
</gene>
<evidence type="ECO:0000256" key="5">
    <source>
        <dbReference type="ARBA" id="ARBA00022840"/>
    </source>
</evidence>
<dbReference type="GO" id="GO:0016787">
    <property type="term" value="F:hydrolase activity"/>
    <property type="evidence" value="ECO:0007669"/>
    <property type="project" value="UniProtKB-KW"/>
</dbReference>
<evidence type="ECO:0000256" key="4">
    <source>
        <dbReference type="ARBA" id="ARBA00022806"/>
    </source>
</evidence>
<dbReference type="SMART" id="SM00487">
    <property type="entry name" value="DEXDc"/>
    <property type="match status" value="1"/>
</dbReference>
<dbReference type="GO" id="GO:0003677">
    <property type="term" value="F:DNA binding"/>
    <property type="evidence" value="ECO:0007669"/>
    <property type="project" value="UniProtKB-KW"/>
</dbReference>
<dbReference type="Proteomes" id="UP000625033">
    <property type="component" value="Unassembled WGS sequence"/>
</dbReference>
<dbReference type="SMART" id="SM00490">
    <property type="entry name" value="HELICc"/>
    <property type="match status" value="1"/>
</dbReference>
<dbReference type="InterPro" id="IPR011545">
    <property type="entry name" value="DEAD/DEAH_box_helicase_dom"/>
</dbReference>
<evidence type="ECO:0000256" key="1">
    <source>
        <dbReference type="ARBA" id="ARBA00022741"/>
    </source>
</evidence>
<keyword evidence="13" id="KW-1185">Reference proteome</keyword>
<dbReference type="EMBL" id="JADOTZ010000001">
    <property type="protein sequence ID" value="MBG6083532.1"/>
    <property type="molecule type" value="Genomic_DNA"/>
</dbReference>
<dbReference type="Pfam" id="PF00271">
    <property type="entry name" value="Helicase_C"/>
    <property type="match status" value="1"/>
</dbReference>
<dbReference type="InterPro" id="IPR047112">
    <property type="entry name" value="RecG/Mfd"/>
</dbReference>
<dbReference type="GO" id="GO:0005524">
    <property type="term" value="F:ATP binding"/>
    <property type="evidence" value="ECO:0007669"/>
    <property type="project" value="UniProtKB-KW"/>
</dbReference>
<dbReference type="RefSeq" id="WP_331271395.1">
    <property type="nucleotide sequence ID" value="NZ_JADOTZ010000001.1"/>
</dbReference>
<dbReference type="Gene3D" id="3.40.50.300">
    <property type="entry name" value="P-loop containing nucleotide triphosphate hydrolases"/>
    <property type="match status" value="2"/>
</dbReference>
<evidence type="ECO:0000256" key="7">
    <source>
        <dbReference type="ARBA" id="ARBA00023204"/>
    </source>
</evidence>
<dbReference type="CDD" id="cd04488">
    <property type="entry name" value="RecG_wedge_OBF"/>
    <property type="match status" value="1"/>
</dbReference>
<feature type="domain" description="Helicase ATP-binding" evidence="10">
    <location>
        <begin position="314"/>
        <end position="509"/>
    </location>
</feature>
<keyword evidence="2" id="KW-0227">DNA damage</keyword>
<dbReference type="GO" id="GO:0006281">
    <property type="term" value="P:DNA repair"/>
    <property type="evidence" value="ECO:0007669"/>
    <property type="project" value="UniProtKB-KW"/>
</dbReference>
<dbReference type="SUPFAM" id="SSF50249">
    <property type="entry name" value="Nucleic acid-binding proteins"/>
    <property type="match status" value="1"/>
</dbReference>
<proteinExistence type="predicted"/>
<dbReference type="Gene3D" id="2.40.50.140">
    <property type="entry name" value="Nucleic acid-binding proteins"/>
    <property type="match status" value="1"/>
</dbReference>
<dbReference type="InterPro" id="IPR001650">
    <property type="entry name" value="Helicase_C-like"/>
</dbReference>
<dbReference type="Pfam" id="PF19833">
    <property type="entry name" value="RecG_dom3_C"/>
    <property type="match status" value="1"/>
</dbReference>
<evidence type="ECO:0000256" key="6">
    <source>
        <dbReference type="ARBA" id="ARBA00023125"/>
    </source>
</evidence>
<dbReference type="InterPro" id="IPR014001">
    <property type="entry name" value="Helicase_ATP-bd"/>
</dbReference>
<keyword evidence="6" id="KW-0238">DNA-binding</keyword>
<accession>A0A931D7J6</accession>
<dbReference type="GO" id="GO:0003678">
    <property type="term" value="F:DNA helicase activity"/>
    <property type="evidence" value="ECO:0007669"/>
    <property type="project" value="TreeGrafter"/>
</dbReference>
<evidence type="ECO:0000259" key="10">
    <source>
        <dbReference type="PROSITE" id="PS51192"/>
    </source>
</evidence>